<dbReference type="InterPro" id="IPR020094">
    <property type="entry name" value="TruA/RsuA/RluB/E/F_N"/>
</dbReference>
<dbReference type="GO" id="GO:0031119">
    <property type="term" value="P:tRNA pseudouridine synthesis"/>
    <property type="evidence" value="ECO:0007669"/>
    <property type="project" value="UniProtKB-UniRule"/>
</dbReference>
<dbReference type="InterPro" id="IPR020095">
    <property type="entry name" value="PsdUridine_synth_TruA_C"/>
</dbReference>
<dbReference type="InterPro" id="IPR001406">
    <property type="entry name" value="PsdUridine_synth_TruA"/>
</dbReference>
<keyword evidence="2 4" id="KW-0819">tRNA processing</keyword>
<feature type="domain" description="Pseudouridine synthase I TruA alpha/beta" evidence="7">
    <location>
        <begin position="43"/>
        <end position="139"/>
    </location>
</feature>
<dbReference type="KEGG" id="ctm:Cabther_B0604"/>
<feature type="domain" description="Pseudouridine synthase I TruA alpha/beta" evidence="7">
    <location>
        <begin position="177"/>
        <end position="292"/>
    </location>
</feature>
<feature type="compositionally biased region" description="Basic and acidic residues" evidence="6">
    <location>
        <begin position="316"/>
        <end position="326"/>
    </location>
</feature>
<feature type="active site" description="Nucleophile" evidence="4">
    <location>
        <position position="88"/>
    </location>
</feature>
<keyword evidence="3 4" id="KW-0413">Isomerase</keyword>
<evidence type="ECO:0000256" key="2">
    <source>
        <dbReference type="ARBA" id="ARBA00022694"/>
    </source>
</evidence>
<evidence type="ECO:0000259" key="7">
    <source>
        <dbReference type="Pfam" id="PF01416"/>
    </source>
</evidence>
<evidence type="ECO:0000256" key="1">
    <source>
        <dbReference type="ARBA" id="ARBA00009375"/>
    </source>
</evidence>
<comment type="function">
    <text evidence="4">Formation of pseudouridine at positions 38, 39 and 40 in the anticodon stem and loop of transfer RNAs.</text>
</comment>
<dbReference type="HOGENOM" id="CLU_014673_0_1_0"/>
<name>G2LKB5_CHLTF</name>
<feature type="binding site" evidence="4">
    <location>
        <position position="146"/>
    </location>
    <ligand>
        <name>substrate</name>
    </ligand>
</feature>
<dbReference type="Pfam" id="PF01416">
    <property type="entry name" value="PseudoU_synth_1"/>
    <property type="match status" value="2"/>
</dbReference>
<dbReference type="Gene3D" id="3.30.70.580">
    <property type="entry name" value="Pseudouridine synthase I, catalytic domain, N-terminal subdomain"/>
    <property type="match status" value="1"/>
</dbReference>
<dbReference type="HAMAP" id="MF_00171">
    <property type="entry name" value="TruA"/>
    <property type="match status" value="1"/>
</dbReference>
<evidence type="ECO:0000256" key="3">
    <source>
        <dbReference type="ARBA" id="ARBA00023235"/>
    </source>
</evidence>
<comment type="subunit">
    <text evidence="4">Homodimer.</text>
</comment>
<organism evidence="8 9">
    <name type="scientific">Chloracidobacterium thermophilum (strain B)</name>
    <dbReference type="NCBI Taxonomy" id="981222"/>
    <lineage>
        <taxon>Bacteria</taxon>
        <taxon>Pseudomonadati</taxon>
        <taxon>Acidobacteriota</taxon>
        <taxon>Terriglobia</taxon>
        <taxon>Terriglobales</taxon>
        <taxon>Acidobacteriaceae</taxon>
        <taxon>Chloracidobacterium</taxon>
    </lineage>
</organism>
<evidence type="ECO:0000313" key="8">
    <source>
        <dbReference type="EMBL" id="AEP13602.1"/>
    </source>
</evidence>
<keyword evidence="9" id="KW-1185">Reference proteome</keyword>
<dbReference type="STRING" id="981222.Cabther_B0604"/>
<evidence type="ECO:0000256" key="4">
    <source>
        <dbReference type="HAMAP-Rule" id="MF_00171"/>
    </source>
</evidence>
<dbReference type="FunFam" id="3.30.70.580:FF:000001">
    <property type="entry name" value="tRNA pseudouridine synthase A"/>
    <property type="match status" value="1"/>
</dbReference>
<dbReference type="GO" id="GO:0003723">
    <property type="term" value="F:RNA binding"/>
    <property type="evidence" value="ECO:0007669"/>
    <property type="project" value="InterPro"/>
</dbReference>
<dbReference type="CDD" id="cd02570">
    <property type="entry name" value="PseudoU_synth_EcTruA"/>
    <property type="match status" value="1"/>
</dbReference>
<dbReference type="InterPro" id="IPR020103">
    <property type="entry name" value="PsdUridine_synth_cat_dom_sf"/>
</dbReference>
<dbReference type="EMBL" id="CP002515">
    <property type="protein sequence ID" value="AEP13602.1"/>
    <property type="molecule type" value="Genomic_DNA"/>
</dbReference>
<comment type="similarity">
    <text evidence="1 4 5">Belongs to the tRNA pseudouridine synthase TruA family.</text>
</comment>
<comment type="caution">
    <text evidence="4">Lacks conserved residue(s) required for the propagation of feature annotation.</text>
</comment>
<dbReference type="InterPro" id="IPR020097">
    <property type="entry name" value="PsdUridine_synth_TruA_a/b_dom"/>
</dbReference>
<dbReference type="PANTHER" id="PTHR11142:SF0">
    <property type="entry name" value="TRNA PSEUDOURIDINE SYNTHASE-LIKE 1"/>
    <property type="match status" value="1"/>
</dbReference>
<evidence type="ECO:0000313" key="9">
    <source>
        <dbReference type="Proteomes" id="UP000006791"/>
    </source>
</evidence>
<proteinExistence type="inferred from homology"/>
<feature type="region of interest" description="Disordered" evidence="6">
    <location>
        <begin position="316"/>
        <end position="338"/>
    </location>
</feature>
<accession>G2LKB5</accession>
<dbReference type="GO" id="GO:0160147">
    <property type="term" value="F:tRNA pseudouridine(38-40) synthase activity"/>
    <property type="evidence" value="ECO:0007669"/>
    <property type="project" value="UniProtKB-EC"/>
</dbReference>
<comment type="catalytic activity">
    <reaction evidence="4 5">
        <text>uridine(38/39/40) in tRNA = pseudouridine(38/39/40) in tRNA</text>
        <dbReference type="Rhea" id="RHEA:22376"/>
        <dbReference type="Rhea" id="RHEA-COMP:10085"/>
        <dbReference type="Rhea" id="RHEA-COMP:10087"/>
        <dbReference type="ChEBI" id="CHEBI:65314"/>
        <dbReference type="ChEBI" id="CHEBI:65315"/>
        <dbReference type="EC" id="5.4.99.12"/>
    </reaction>
</comment>
<dbReference type="Proteomes" id="UP000006791">
    <property type="component" value="Chromosome 2"/>
</dbReference>
<evidence type="ECO:0000256" key="5">
    <source>
        <dbReference type="RuleBase" id="RU003792"/>
    </source>
</evidence>
<dbReference type="PANTHER" id="PTHR11142">
    <property type="entry name" value="PSEUDOURIDYLATE SYNTHASE"/>
    <property type="match status" value="1"/>
</dbReference>
<gene>
    <name evidence="4" type="primary">truA</name>
    <name evidence="8" type="ordered locus">Cabther_B0604</name>
</gene>
<protein>
    <recommendedName>
        <fullName evidence="4">tRNA pseudouridine synthase A</fullName>
        <ecNumber evidence="4">5.4.99.12</ecNumber>
    </recommendedName>
    <alternativeName>
        <fullName evidence="4">tRNA pseudouridine(38-40) synthase</fullName>
    </alternativeName>
    <alternativeName>
        <fullName evidence="4">tRNA pseudouridylate synthase I</fullName>
    </alternativeName>
    <alternativeName>
        <fullName evidence="4">tRNA-uridine isomerase I</fullName>
    </alternativeName>
</protein>
<reference evidence="8 9" key="1">
    <citation type="journal article" date="2012" name="Environ. Microbiol.">
        <title>Complete genome of Candidatus Chloracidobacterium thermophilum, a chlorophyll-based photoheterotroph belonging to the phylum Acidobacteria.</title>
        <authorList>
            <person name="Garcia Costas A.M."/>
            <person name="Liu Z."/>
            <person name="Tomsho L.P."/>
            <person name="Schuster S.C."/>
            <person name="Ward D.M."/>
            <person name="Bryant D.A."/>
        </authorList>
    </citation>
    <scope>NUCLEOTIDE SEQUENCE [LARGE SCALE GENOMIC DNA]</scope>
    <source>
        <strain evidence="8 9">B</strain>
    </source>
</reference>
<dbReference type="SUPFAM" id="SSF55120">
    <property type="entry name" value="Pseudouridine synthase"/>
    <property type="match status" value="1"/>
</dbReference>
<dbReference type="AlphaFoldDB" id="G2LKB5"/>
<sequence>MHVTMHVRRGCDCLAPESQEMMSRPEKNGKVAQPSRYAYRLTIEYDGSRYAGWQEQRQVRTVAGELRRALSEVLGDPALDLGGAGRTDAGVHALGQVAHLRTVTRLDPDELRHRVNDALPSDICVLDVAPAPLSFHARHDAIARYYLYQIALRRMAFAKKYIWWVRDRLDVEKMRAAAEVLRGFHDFTAFSQKGPVDHSLTRDERARTESKLVDVHELTVNLRPGMMVVRIGASHFLWRMVRRIVGALVAVGAGKLTVEDIRLALRRAQPNETIAQLTAPASGLFLEKVEYPRELVDPQPVDVLARLGLPAEREAMVQKYRSEPKRRSPPRPARPGRP</sequence>
<dbReference type="NCBIfam" id="TIGR00071">
    <property type="entry name" value="hisT_truA"/>
    <property type="match status" value="1"/>
</dbReference>
<dbReference type="EC" id="5.4.99.12" evidence="4"/>
<dbReference type="OrthoDB" id="9811823at2"/>
<dbReference type="Gene3D" id="3.30.70.660">
    <property type="entry name" value="Pseudouridine synthase I, catalytic domain, C-terminal subdomain"/>
    <property type="match status" value="1"/>
</dbReference>
<evidence type="ECO:0000256" key="6">
    <source>
        <dbReference type="SAM" id="MobiDB-lite"/>
    </source>
</evidence>